<dbReference type="SMART" id="SM00066">
    <property type="entry name" value="GAL4"/>
    <property type="match status" value="1"/>
</dbReference>
<feature type="domain" description="Zn(2)-C6 fungal-type" evidence="5">
    <location>
        <begin position="20"/>
        <end position="49"/>
    </location>
</feature>
<evidence type="ECO:0000313" key="6">
    <source>
        <dbReference type="EMBL" id="KAK6951760.1"/>
    </source>
</evidence>
<comment type="caution">
    <text evidence="6">The sequence shown here is derived from an EMBL/GenBank/DDBJ whole genome shotgun (WGS) entry which is preliminary data.</text>
</comment>
<sequence>MSQTIVAMPLGAEDDLKSYSCVICRQRKVKCDRRNPCSNCVKAEKPCNFVAPVRGKRKRTKPPKESLHARLKRFEELLKSYGAKLEPSDEVDGSDSESVSHSDDEMARSRSPSHSGPFFKSEEDKPKLITKEGTSRYFDITPWASIGDEFQHPEVGEPTDEANFHESGIFFESEPSYALENVGSLHPSMSTLEKMKEIFLDRIDPLMKILHVPTFWTALIDTLQNPQARRPRSLEALLFSFYFVVVTSLTDEECRDIFEIEKSVLYSRYRLATRQALVNAGFLSTSSPMTLQAYAIFMKMCVRKSYRHDTLFVLSGVAIRLARKMGLHRDGSLLGLSPFETEMRRRLWWHLIHVDFRLADILGTRPSLDLVSTDIKLPLNVSDEDLNPSMTDEPTERNGITAITFCLIRCEILKALEKFLPNPVHGAHWEALRGTDLSLAEKDRMIDQVEDYLETKYLRHCDPLDSLHTFISIMVRSSIGKMRVFAHSPRLSPNRPIKMPQSERNLVFSNCTKLLEYLTVLHGGLNNMEKYMWQIGTSYLWGTMLFVLIETRNRKKGPEVDKTWRLIGEVYSHYPQIFEESTSPVFAAIGKWTLQVWYECAAAIKAEGRPEPPMPRYIEKIRCCRELSTDSQLKPKGPAVNFEPITPNSFDYSREQPRGCEGGNFGDFESFGSYDFSDLLTLQMDSNDCVQWDQIIAEQTGFI</sequence>
<dbReference type="EMBL" id="JBANMG010000006">
    <property type="protein sequence ID" value="KAK6951760.1"/>
    <property type="molecule type" value="Genomic_DNA"/>
</dbReference>
<keyword evidence="3" id="KW-0539">Nucleus</keyword>
<dbReference type="GO" id="GO:0008270">
    <property type="term" value="F:zinc ion binding"/>
    <property type="evidence" value="ECO:0007669"/>
    <property type="project" value="InterPro"/>
</dbReference>
<dbReference type="InterPro" id="IPR007219">
    <property type="entry name" value="XnlR_reg_dom"/>
</dbReference>
<feature type="compositionally biased region" description="Basic and acidic residues" evidence="4">
    <location>
        <begin position="98"/>
        <end position="108"/>
    </location>
</feature>
<evidence type="ECO:0000256" key="4">
    <source>
        <dbReference type="SAM" id="MobiDB-lite"/>
    </source>
</evidence>
<dbReference type="CDD" id="cd00067">
    <property type="entry name" value="GAL4"/>
    <property type="match status" value="1"/>
</dbReference>
<dbReference type="PANTHER" id="PTHR31001">
    <property type="entry name" value="UNCHARACTERIZED TRANSCRIPTIONAL REGULATORY PROTEIN"/>
    <property type="match status" value="1"/>
</dbReference>
<evidence type="ECO:0000259" key="5">
    <source>
        <dbReference type="PROSITE" id="PS50048"/>
    </source>
</evidence>
<feature type="region of interest" description="Disordered" evidence="4">
    <location>
        <begin position="85"/>
        <end position="125"/>
    </location>
</feature>
<gene>
    <name evidence="6" type="ORF">Daesc_006283</name>
</gene>
<dbReference type="GO" id="GO:0005634">
    <property type="term" value="C:nucleus"/>
    <property type="evidence" value="ECO:0007669"/>
    <property type="project" value="UniProtKB-SubCell"/>
</dbReference>
<dbReference type="Gene3D" id="4.10.240.10">
    <property type="entry name" value="Zn(2)-C6 fungal-type DNA-binding domain"/>
    <property type="match status" value="1"/>
</dbReference>
<dbReference type="Pfam" id="PF04082">
    <property type="entry name" value="Fungal_trans"/>
    <property type="match status" value="1"/>
</dbReference>
<dbReference type="GO" id="GO:0006351">
    <property type="term" value="P:DNA-templated transcription"/>
    <property type="evidence" value="ECO:0007669"/>
    <property type="project" value="InterPro"/>
</dbReference>
<evidence type="ECO:0000256" key="1">
    <source>
        <dbReference type="ARBA" id="ARBA00004123"/>
    </source>
</evidence>
<dbReference type="GO" id="GO:0000981">
    <property type="term" value="F:DNA-binding transcription factor activity, RNA polymerase II-specific"/>
    <property type="evidence" value="ECO:0007669"/>
    <property type="project" value="InterPro"/>
</dbReference>
<dbReference type="PANTHER" id="PTHR31001:SF85">
    <property type="entry name" value="ZN(II)2CYS6 TRANSCRIPTION FACTOR (EUROFUNG)"/>
    <property type="match status" value="1"/>
</dbReference>
<reference evidence="6 7" key="1">
    <citation type="journal article" date="2024" name="Front Chem Biol">
        <title>Unveiling the potential of Daldinia eschscholtzii MFLUCC 19-0629 through bioactivity and bioinformatics studies for enhanced sustainable agriculture production.</title>
        <authorList>
            <person name="Brooks S."/>
            <person name="Weaver J.A."/>
            <person name="Klomchit A."/>
            <person name="Alharthi S.A."/>
            <person name="Onlamun T."/>
            <person name="Nurani R."/>
            <person name="Vong T.K."/>
            <person name="Alberti F."/>
            <person name="Greco C."/>
        </authorList>
    </citation>
    <scope>NUCLEOTIDE SEQUENCE [LARGE SCALE GENOMIC DNA]</scope>
    <source>
        <strain evidence="6">MFLUCC 19-0629</strain>
    </source>
</reference>
<keyword evidence="7" id="KW-1185">Reference proteome</keyword>
<dbReference type="CDD" id="cd12148">
    <property type="entry name" value="fungal_TF_MHR"/>
    <property type="match status" value="1"/>
</dbReference>
<dbReference type="InterPro" id="IPR001138">
    <property type="entry name" value="Zn2Cys6_DnaBD"/>
</dbReference>
<dbReference type="SUPFAM" id="SSF57701">
    <property type="entry name" value="Zn2/Cys6 DNA-binding domain"/>
    <property type="match status" value="1"/>
</dbReference>
<protein>
    <recommendedName>
        <fullName evidence="5">Zn(2)-C6 fungal-type domain-containing protein</fullName>
    </recommendedName>
</protein>
<evidence type="ECO:0000256" key="2">
    <source>
        <dbReference type="ARBA" id="ARBA00022723"/>
    </source>
</evidence>
<organism evidence="6 7">
    <name type="scientific">Daldinia eschscholtzii</name>
    <dbReference type="NCBI Taxonomy" id="292717"/>
    <lineage>
        <taxon>Eukaryota</taxon>
        <taxon>Fungi</taxon>
        <taxon>Dikarya</taxon>
        <taxon>Ascomycota</taxon>
        <taxon>Pezizomycotina</taxon>
        <taxon>Sordariomycetes</taxon>
        <taxon>Xylariomycetidae</taxon>
        <taxon>Xylariales</taxon>
        <taxon>Hypoxylaceae</taxon>
        <taxon>Daldinia</taxon>
    </lineage>
</organism>
<dbReference type="SMART" id="SM00906">
    <property type="entry name" value="Fungal_trans"/>
    <property type="match status" value="1"/>
</dbReference>
<dbReference type="InterPro" id="IPR050613">
    <property type="entry name" value="Sec_Metabolite_Reg"/>
</dbReference>
<evidence type="ECO:0000313" key="7">
    <source>
        <dbReference type="Proteomes" id="UP001369815"/>
    </source>
</evidence>
<keyword evidence="2" id="KW-0479">Metal-binding</keyword>
<dbReference type="PROSITE" id="PS00463">
    <property type="entry name" value="ZN2_CY6_FUNGAL_1"/>
    <property type="match status" value="1"/>
</dbReference>
<comment type="subcellular location">
    <subcellularLocation>
        <location evidence="1">Nucleus</location>
    </subcellularLocation>
</comment>
<name>A0AAX6MGI0_9PEZI</name>
<proteinExistence type="predicted"/>
<evidence type="ECO:0000256" key="3">
    <source>
        <dbReference type="ARBA" id="ARBA00023242"/>
    </source>
</evidence>
<dbReference type="PROSITE" id="PS50048">
    <property type="entry name" value="ZN2_CY6_FUNGAL_2"/>
    <property type="match status" value="1"/>
</dbReference>
<dbReference type="AlphaFoldDB" id="A0AAX6MGI0"/>
<accession>A0AAX6MGI0</accession>
<dbReference type="Proteomes" id="UP001369815">
    <property type="component" value="Unassembled WGS sequence"/>
</dbReference>
<dbReference type="Pfam" id="PF00172">
    <property type="entry name" value="Zn_clus"/>
    <property type="match status" value="1"/>
</dbReference>
<dbReference type="GO" id="GO:0003677">
    <property type="term" value="F:DNA binding"/>
    <property type="evidence" value="ECO:0007669"/>
    <property type="project" value="InterPro"/>
</dbReference>
<dbReference type="InterPro" id="IPR036864">
    <property type="entry name" value="Zn2-C6_fun-type_DNA-bd_sf"/>
</dbReference>